<dbReference type="AlphaFoldDB" id="A2YGK0"/>
<dbReference type="STRING" id="39946.A2YGK0"/>
<evidence type="ECO:0000313" key="3">
    <source>
        <dbReference type="Proteomes" id="UP000007015"/>
    </source>
</evidence>
<sequence length="169" mass="17627">MGFFYDFKRFSFVCVFSSGVVREAAYVAVADESSTAVGLVDQVVSLAASVAAGKAFTLVLAAGASNAVAAPALPADDDIDSAAPREEEEEGTGAARAAGASSSGGSGSRSGSYPPFKRGRDELVDSLSKFADETRPSKRPAAKRRTRATEVHNLSEWVKPQEHQPTIDG</sequence>
<reference evidence="2 3" key="1">
    <citation type="journal article" date="2005" name="PLoS Biol.">
        <title>The genomes of Oryza sativa: a history of duplications.</title>
        <authorList>
            <person name="Yu J."/>
            <person name="Wang J."/>
            <person name="Lin W."/>
            <person name="Li S."/>
            <person name="Li H."/>
            <person name="Zhou J."/>
            <person name="Ni P."/>
            <person name="Dong W."/>
            <person name="Hu S."/>
            <person name="Zeng C."/>
            <person name="Zhang J."/>
            <person name="Zhang Y."/>
            <person name="Li R."/>
            <person name="Xu Z."/>
            <person name="Li S."/>
            <person name="Li X."/>
            <person name="Zheng H."/>
            <person name="Cong L."/>
            <person name="Lin L."/>
            <person name="Yin J."/>
            <person name="Geng J."/>
            <person name="Li G."/>
            <person name="Shi J."/>
            <person name="Liu J."/>
            <person name="Lv H."/>
            <person name="Li J."/>
            <person name="Wang J."/>
            <person name="Deng Y."/>
            <person name="Ran L."/>
            <person name="Shi X."/>
            <person name="Wang X."/>
            <person name="Wu Q."/>
            <person name="Li C."/>
            <person name="Ren X."/>
            <person name="Wang J."/>
            <person name="Wang X."/>
            <person name="Li D."/>
            <person name="Liu D."/>
            <person name="Zhang X."/>
            <person name="Ji Z."/>
            <person name="Zhao W."/>
            <person name="Sun Y."/>
            <person name="Zhang Z."/>
            <person name="Bao J."/>
            <person name="Han Y."/>
            <person name="Dong L."/>
            <person name="Ji J."/>
            <person name="Chen P."/>
            <person name="Wu S."/>
            <person name="Liu J."/>
            <person name="Xiao Y."/>
            <person name="Bu D."/>
            <person name="Tan J."/>
            <person name="Yang L."/>
            <person name="Ye C."/>
            <person name="Zhang J."/>
            <person name="Xu J."/>
            <person name="Zhou Y."/>
            <person name="Yu Y."/>
            <person name="Zhang B."/>
            <person name="Zhuang S."/>
            <person name="Wei H."/>
            <person name="Liu B."/>
            <person name="Lei M."/>
            <person name="Yu H."/>
            <person name="Li Y."/>
            <person name="Xu H."/>
            <person name="Wei S."/>
            <person name="He X."/>
            <person name="Fang L."/>
            <person name="Zhang Z."/>
            <person name="Zhang Y."/>
            <person name="Huang X."/>
            <person name="Su Z."/>
            <person name="Tong W."/>
            <person name="Li J."/>
            <person name="Tong Z."/>
            <person name="Li S."/>
            <person name="Ye J."/>
            <person name="Wang L."/>
            <person name="Fang L."/>
            <person name="Lei T."/>
            <person name="Chen C."/>
            <person name="Chen H."/>
            <person name="Xu Z."/>
            <person name="Li H."/>
            <person name="Huang H."/>
            <person name="Zhang F."/>
            <person name="Xu H."/>
            <person name="Li N."/>
            <person name="Zhao C."/>
            <person name="Li S."/>
            <person name="Dong L."/>
            <person name="Huang Y."/>
            <person name="Li L."/>
            <person name="Xi Y."/>
            <person name="Qi Q."/>
            <person name="Li W."/>
            <person name="Zhang B."/>
            <person name="Hu W."/>
            <person name="Zhang Y."/>
            <person name="Tian X."/>
            <person name="Jiao Y."/>
            <person name="Liang X."/>
            <person name="Jin J."/>
            <person name="Gao L."/>
            <person name="Zheng W."/>
            <person name="Hao B."/>
            <person name="Liu S."/>
            <person name="Wang W."/>
            <person name="Yuan L."/>
            <person name="Cao M."/>
            <person name="McDermott J."/>
            <person name="Samudrala R."/>
            <person name="Wang J."/>
            <person name="Wong G.K."/>
            <person name="Yang H."/>
        </authorList>
    </citation>
    <scope>NUCLEOTIDE SEQUENCE [LARGE SCALE GENOMIC DNA]</scope>
    <source>
        <strain evidence="3">cv. 93-11</strain>
    </source>
</reference>
<proteinExistence type="predicted"/>
<gene>
    <name evidence="2" type="ORF">OsI_24305</name>
</gene>
<keyword evidence="3" id="KW-1185">Reference proteome</keyword>
<evidence type="ECO:0000256" key="1">
    <source>
        <dbReference type="SAM" id="MobiDB-lite"/>
    </source>
</evidence>
<protein>
    <submittedName>
        <fullName evidence="2">Uncharacterized protein</fullName>
    </submittedName>
</protein>
<dbReference type="Proteomes" id="UP000007015">
    <property type="component" value="Chromosome 6"/>
</dbReference>
<feature type="compositionally biased region" description="Basic residues" evidence="1">
    <location>
        <begin position="137"/>
        <end position="146"/>
    </location>
</feature>
<dbReference type="HOGENOM" id="CLU_131771_0_0_1"/>
<accession>A2YGK0</accession>
<feature type="region of interest" description="Disordered" evidence="1">
    <location>
        <begin position="73"/>
        <end position="169"/>
    </location>
</feature>
<organism evidence="2 3">
    <name type="scientific">Oryza sativa subsp. indica</name>
    <name type="common">Rice</name>
    <dbReference type="NCBI Taxonomy" id="39946"/>
    <lineage>
        <taxon>Eukaryota</taxon>
        <taxon>Viridiplantae</taxon>
        <taxon>Streptophyta</taxon>
        <taxon>Embryophyta</taxon>
        <taxon>Tracheophyta</taxon>
        <taxon>Spermatophyta</taxon>
        <taxon>Magnoliopsida</taxon>
        <taxon>Liliopsida</taxon>
        <taxon>Poales</taxon>
        <taxon>Poaceae</taxon>
        <taxon>BOP clade</taxon>
        <taxon>Oryzoideae</taxon>
        <taxon>Oryzeae</taxon>
        <taxon>Oryzinae</taxon>
        <taxon>Oryza</taxon>
        <taxon>Oryza sativa</taxon>
    </lineage>
</organism>
<evidence type="ECO:0000313" key="2">
    <source>
        <dbReference type="EMBL" id="EAZ02211.1"/>
    </source>
</evidence>
<feature type="compositionally biased region" description="Low complexity" evidence="1">
    <location>
        <begin position="92"/>
        <end position="101"/>
    </location>
</feature>
<feature type="compositionally biased region" description="Acidic residues" evidence="1">
    <location>
        <begin position="75"/>
        <end position="91"/>
    </location>
</feature>
<dbReference type="Gramene" id="BGIOSGA020612-TA">
    <property type="protein sequence ID" value="BGIOSGA020612-PA"/>
    <property type="gene ID" value="BGIOSGA020612"/>
</dbReference>
<dbReference type="EMBL" id="CM000131">
    <property type="protein sequence ID" value="EAZ02211.1"/>
    <property type="molecule type" value="Genomic_DNA"/>
</dbReference>
<name>A2YGK0_ORYSI</name>